<dbReference type="Proteomes" id="UP000696931">
    <property type="component" value="Unassembled WGS sequence"/>
</dbReference>
<name>A0A933W1R3_UNCEI</name>
<comment type="caution">
    <text evidence="3">The sequence shown here is derived from an EMBL/GenBank/DDBJ whole genome shotgun (WGS) entry which is preliminary data.</text>
</comment>
<evidence type="ECO:0000313" key="4">
    <source>
        <dbReference type="Proteomes" id="UP000696931"/>
    </source>
</evidence>
<evidence type="ECO:0000256" key="1">
    <source>
        <dbReference type="SAM" id="MobiDB-lite"/>
    </source>
</evidence>
<keyword evidence="2" id="KW-1133">Transmembrane helix</keyword>
<dbReference type="AlphaFoldDB" id="A0A933W1R3"/>
<evidence type="ECO:0000256" key="2">
    <source>
        <dbReference type="SAM" id="Phobius"/>
    </source>
</evidence>
<accession>A0A933W1R3</accession>
<reference evidence="3" key="1">
    <citation type="submission" date="2020-07" db="EMBL/GenBank/DDBJ databases">
        <title>Huge and variable diversity of episymbiotic CPR bacteria and DPANN archaea in groundwater ecosystems.</title>
        <authorList>
            <person name="He C.Y."/>
            <person name="Keren R."/>
            <person name="Whittaker M."/>
            <person name="Farag I.F."/>
            <person name="Doudna J."/>
            <person name="Cate J.H.D."/>
            <person name="Banfield J.F."/>
        </authorList>
    </citation>
    <scope>NUCLEOTIDE SEQUENCE</scope>
    <source>
        <strain evidence="3">NC_groundwater_1813_Pr3_B-0.1um_71_17</strain>
    </source>
</reference>
<proteinExistence type="predicted"/>
<keyword evidence="2" id="KW-0812">Transmembrane</keyword>
<keyword evidence="2" id="KW-0472">Membrane</keyword>
<sequence length="459" mass="49776">MRAHPGHGRNAARAAGAQGFVLVGVVMFVLALTILGLSLYAISGYEGQFLTDTQAEEQALFRAEGGMALAQTLLEVQPYRLDQTHFAEGYEGIVRATAIQERTAGVYDSVNVLDWSKNVVLRVSTRVGNQTKVVQQEFAPQQRYSPYRRLFTARLIEYTSRDGSNRSRANSTHLNGPRQAVWQYIRNASDTSWVRDVYWDSGRPMLTVETPSPDLANYFASNSAAAVTAPYDTTSGEHKLIMDAGSDAATAYFRSPTKTRSAMMTAAGHCYDFYCTSELEVHVRGTCVWMVPAGVRFDNRVTFKRASGANTNPTLVIVTGPNGVDMNYGDYRDVALWFFDQGVRVDNNVRVIIVSTGHVRLEVAEQAGGGGGGGAARPGGMDPPGGGGGSYEFTLPFLNIFADHITMMGPRQQDGDMNLSYSSTMDALVDDLVARGVLPVATGQSAGGFTPVADSWRTP</sequence>
<feature type="transmembrane region" description="Helical" evidence="2">
    <location>
        <begin position="20"/>
        <end position="42"/>
    </location>
</feature>
<feature type="region of interest" description="Disordered" evidence="1">
    <location>
        <begin position="367"/>
        <end position="388"/>
    </location>
</feature>
<organism evidence="3 4">
    <name type="scientific">Eiseniibacteriota bacterium</name>
    <dbReference type="NCBI Taxonomy" id="2212470"/>
    <lineage>
        <taxon>Bacteria</taxon>
        <taxon>Candidatus Eiseniibacteriota</taxon>
    </lineage>
</organism>
<evidence type="ECO:0000313" key="3">
    <source>
        <dbReference type="EMBL" id="MBI5168058.1"/>
    </source>
</evidence>
<protein>
    <submittedName>
        <fullName evidence="3">Uncharacterized protein</fullName>
    </submittedName>
</protein>
<gene>
    <name evidence="3" type="ORF">HZA61_01080</name>
</gene>
<dbReference type="EMBL" id="JACRIW010000010">
    <property type="protein sequence ID" value="MBI5168058.1"/>
    <property type="molecule type" value="Genomic_DNA"/>
</dbReference>